<dbReference type="EMBL" id="GBRH01235223">
    <property type="protein sequence ID" value="JAD62672.1"/>
    <property type="molecule type" value="Transcribed_RNA"/>
</dbReference>
<organism evidence="1">
    <name type="scientific">Arundo donax</name>
    <name type="common">Giant reed</name>
    <name type="synonym">Donax arundinaceus</name>
    <dbReference type="NCBI Taxonomy" id="35708"/>
    <lineage>
        <taxon>Eukaryota</taxon>
        <taxon>Viridiplantae</taxon>
        <taxon>Streptophyta</taxon>
        <taxon>Embryophyta</taxon>
        <taxon>Tracheophyta</taxon>
        <taxon>Spermatophyta</taxon>
        <taxon>Magnoliopsida</taxon>
        <taxon>Liliopsida</taxon>
        <taxon>Poales</taxon>
        <taxon>Poaceae</taxon>
        <taxon>PACMAD clade</taxon>
        <taxon>Arundinoideae</taxon>
        <taxon>Arundineae</taxon>
        <taxon>Arundo</taxon>
    </lineage>
</organism>
<accession>A0A0A9BTU1</accession>
<reference evidence="1" key="1">
    <citation type="submission" date="2014-09" db="EMBL/GenBank/DDBJ databases">
        <authorList>
            <person name="Magalhaes I.L.F."/>
            <person name="Oliveira U."/>
            <person name="Santos F.R."/>
            <person name="Vidigal T.H.D.A."/>
            <person name="Brescovit A.D."/>
            <person name="Santos A.J."/>
        </authorList>
    </citation>
    <scope>NUCLEOTIDE SEQUENCE</scope>
    <source>
        <tissue evidence="1">Shoot tissue taken approximately 20 cm above the soil surface</tissue>
    </source>
</reference>
<name>A0A0A9BTU1_ARUDO</name>
<reference evidence="1" key="2">
    <citation type="journal article" date="2015" name="Data Brief">
        <title>Shoot transcriptome of the giant reed, Arundo donax.</title>
        <authorList>
            <person name="Barrero R.A."/>
            <person name="Guerrero F.D."/>
            <person name="Moolhuijzen P."/>
            <person name="Goolsby J.A."/>
            <person name="Tidwell J."/>
            <person name="Bellgard S.E."/>
            <person name="Bellgard M.I."/>
        </authorList>
    </citation>
    <scope>NUCLEOTIDE SEQUENCE</scope>
    <source>
        <tissue evidence="1">Shoot tissue taken approximately 20 cm above the soil surface</tissue>
    </source>
</reference>
<dbReference type="AlphaFoldDB" id="A0A0A9BTU1"/>
<proteinExistence type="predicted"/>
<protein>
    <submittedName>
        <fullName evidence="1">Uncharacterized protein</fullName>
    </submittedName>
</protein>
<evidence type="ECO:0000313" key="1">
    <source>
        <dbReference type="EMBL" id="JAD62672.1"/>
    </source>
</evidence>
<sequence length="56" mass="6692">MTARREYPNVCDLIRQNTGSFELLKEMKGFFRLTMQSMDCDNRVPTYQILFFHVAK</sequence>